<evidence type="ECO:0000256" key="3">
    <source>
        <dbReference type="ARBA" id="ARBA00023027"/>
    </source>
</evidence>
<dbReference type="SMART" id="SM00255">
    <property type="entry name" value="TIR"/>
    <property type="match status" value="1"/>
</dbReference>
<dbReference type="AlphaFoldDB" id="A0A7N2N617"/>
<sequence>MARSFAPCLSILIPLLFLSPGSALVLPRLGLSVGTMAYPVGKENFAPSLSTPALTYEYEVFVSFHAEDIRKSFTSHLFAALDHKGIHVYRSDLCLDELVKIMECKRVLNQSVLPIFYHVSPSDVREWKGNFAEALLNGPEDKLNNWKAALRDATNLAG</sequence>
<evidence type="ECO:0000256" key="4">
    <source>
        <dbReference type="ARBA" id="ARBA00047304"/>
    </source>
</evidence>
<protein>
    <recommendedName>
        <fullName evidence="1">ADP-ribosyl cyclase/cyclic ADP-ribose hydrolase</fullName>
        <ecNumber evidence="1">3.2.2.6</ecNumber>
    </recommendedName>
</protein>
<dbReference type="EMBL" id="LRBV02000012">
    <property type="status" value="NOT_ANNOTATED_CDS"/>
    <property type="molecule type" value="Genomic_DNA"/>
</dbReference>
<comment type="catalytic activity">
    <reaction evidence="4">
        <text>NAD(+) + H2O = ADP-D-ribose + nicotinamide + H(+)</text>
        <dbReference type="Rhea" id="RHEA:16301"/>
        <dbReference type="ChEBI" id="CHEBI:15377"/>
        <dbReference type="ChEBI" id="CHEBI:15378"/>
        <dbReference type="ChEBI" id="CHEBI:17154"/>
        <dbReference type="ChEBI" id="CHEBI:57540"/>
        <dbReference type="ChEBI" id="CHEBI:57967"/>
        <dbReference type="EC" id="3.2.2.6"/>
    </reaction>
    <physiologicalReaction direction="left-to-right" evidence="4">
        <dbReference type="Rhea" id="RHEA:16302"/>
    </physiologicalReaction>
</comment>
<dbReference type="InterPro" id="IPR000157">
    <property type="entry name" value="TIR_dom"/>
</dbReference>
<name>A0A7N2N617_QUELO</name>
<proteinExistence type="predicted"/>
<accession>A0A7N2N617</accession>
<evidence type="ECO:0000256" key="2">
    <source>
        <dbReference type="ARBA" id="ARBA00022801"/>
    </source>
</evidence>
<feature type="domain" description="TIR" evidence="6">
    <location>
        <begin position="57"/>
        <end position="156"/>
    </location>
</feature>
<dbReference type="Gene3D" id="3.40.50.10140">
    <property type="entry name" value="Toll/interleukin-1 receptor homology (TIR) domain"/>
    <property type="match status" value="2"/>
</dbReference>
<organism evidence="7 8">
    <name type="scientific">Quercus lobata</name>
    <name type="common">Valley oak</name>
    <dbReference type="NCBI Taxonomy" id="97700"/>
    <lineage>
        <taxon>Eukaryota</taxon>
        <taxon>Viridiplantae</taxon>
        <taxon>Streptophyta</taxon>
        <taxon>Embryophyta</taxon>
        <taxon>Tracheophyta</taxon>
        <taxon>Spermatophyta</taxon>
        <taxon>Magnoliopsida</taxon>
        <taxon>eudicotyledons</taxon>
        <taxon>Gunneridae</taxon>
        <taxon>Pentapetalae</taxon>
        <taxon>rosids</taxon>
        <taxon>fabids</taxon>
        <taxon>Fagales</taxon>
        <taxon>Fagaceae</taxon>
        <taxon>Quercus</taxon>
    </lineage>
</organism>
<evidence type="ECO:0000256" key="5">
    <source>
        <dbReference type="SAM" id="SignalP"/>
    </source>
</evidence>
<feature type="chain" id="PRO_5029880245" description="ADP-ribosyl cyclase/cyclic ADP-ribose hydrolase" evidence="5">
    <location>
        <begin position="24"/>
        <end position="158"/>
    </location>
</feature>
<dbReference type="GO" id="GO:0007165">
    <property type="term" value="P:signal transduction"/>
    <property type="evidence" value="ECO:0007669"/>
    <property type="project" value="InterPro"/>
</dbReference>
<evidence type="ECO:0000313" key="7">
    <source>
        <dbReference type="EnsemblPlants" id="QL12p022680:mrna:CDS:1"/>
    </source>
</evidence>
<dbReference type="EC" id="3.2.2.6" evidence="1"/>
<reference evidence="7 8" key="1">
    <citation type="journal article" date="2016" name="G3 (Bethesda)">
        <title>First Draft Assembly and Annotation of the Genome of a California Endemic Oak Quercus lobata Nee (Fagaceae).</title>
        <authorList>
            <person name="Sork V.L."/>
            <person name="Fitz-Gibbon S.T."/>
            <person name="Puiu D."/>
            <person name="Crepeau M."/>
            <person name="Gugger P.F."/>
            <person name="Sherman R."/>
            <person name="Stevens K."/>
            <person name="Langley C.H."/>
            <person name="Pellegrini M."/>
            <person name="Salzberg S.L."/>
        </authorList>
    </citation>
    <scope>NUCLEOTIDE SEQUENCE [LARGE SCALE GENOMIC DNA]</scope>
    <source>
        <strain evidence="7 8">cv. SW786</strain>
    </source>
</reference>
<dbReference type="InParanoid" id="A0A7N2N617"/>
<dbReference type="EnsemblPlants" id="QL12p022680:mrna">
    <property type="protein sequence ID" value="QL12p022680:mrna:CDS:1"/>
    <property type="gene ID" value="QL12p022680"/>
</dbReference>
<dbReference type="SUPFAM" id="SSF52200">
    <property type="entry name" value="Toll/Interleukin receptor TIR domain"/>
    <property type="match status" value="1"/>
</dbReference>
<dbReference type="Pfam" id="PF01582">
    <property type="entry name" value="TIR"/>
    <property type="match status" value="2"/>
</dbReference>
<dbReference type="Proteomes" id="UP000594261">
    <property type="component" value="Chromosome 12"/>
</dbReference>
<dbReference type="PANTHER" id="PTHR32009">
    <property type="entry name" value="TMV RESISTANCE PROTEIN N-LIKE"/>
    <property type="match status" value="1"/>
</dbReference>
<evidence type="ECO:0000259" key="6">
    <source>
        <dbReference type="SMART" id="SM00255"/>
    </source>
</evidence>
<dbReference type="InterPro" id="IPR035897">
    <property type="entry name" value="Toll_tir_struct_dom_sf"/>
</dbReference>
<keyword evidence="2" id="KW-0378">Hydrolase</keyword>
<keyword evidence="3" id="KW-0520">NAD</keyword>
<keyword evidence="8" id="KW-1185">Reference proteome</keyword>
<dbReference type="PANTHER" id="PTHR32009:SF39">
    <property type="entry name" value="TIR DOMAIN-CONTAINING PROTEIN"/>
    <property type="match status" value="1"/>
</dbReference>
<evidence type="ECO:0000256" key="1">
    <source>
        <dbReference type="ARBA" id="ARBA00011982"/>
    </source>
</evidence>
<reference evidence="7" key="2">
    <citation type="submission" date="2021-01" db="UniProtKB">
        <authorList>
            <consortium name="EnsemblPlants"/>
        </authorList>
    </citation>
    <scope>IDENTIFICATION</scope>
</reference>
<feature type="signal peptide" evidence="5">
    <location>
        <begin position="1"/>
        <end position="23"/>
    </location>
</feature>
<keyword evidence="5" id="KW-0732">Signal</keyword>
<evidence type="ECO:0000313" key="8">
    <source>
        <dbReference type="Proteomes" id="UP000594261"/>
    </source>
</evidence>
<dbReference type="GO" id="GO:0061809">
    <property type="term" value="F:NAD+ nucleosidase activity, cyclic ADP-ribose generating"/>
    <property type="evidence" value="ECO:0007669"/>
    <property type="project" value="UniProtKB-EC"/>
</dbReference>
<dbReference type="Gramene" id="QL12p022680:mrna">
    <property type="protein sequence ID" value="QL12p022680:mrna:CDS:1"/>
    <property type="gene ID" value="QL12p022680"/>
</dbReference>